<dbReference type="EMBL" id="JAHLQT010006356">
    <property type="protein sequence ID" value="KAG7175003.1"/>
    <property type="molecule type" value="Genomic_DNA"/>
</dbReference>
<sequence>MSCYIQVCEEENDEPIEIPTEDDSTLLLSTLVAQFPGACGLKYRHAESRGMRGVRLVDGRLHAPDEGWNYVFVCVFPKGERFGGFYHGV</sequence>
<dbReference type="GO" id="GO:0003677">
    <property type="term" value="F:DNA binding"/>
    <property type="evidence" value="ECO:0007669"/>
    <property type="project" value="UniProtKB-KW"/>
</dbReference>
<dbReference type="AlphaFoldDB" id="A0A8J5N8W9"/>
<reference evidence="2" key="1">
    <citation type="journal article" date="2021" name="Sci. Adv.">
        <title>The American lobster genome reveals insights on longevity, neural, and immune adaptations.</title>
        <authorList>
            <person name="Polinski J.M."/>
            <person name="Zimin A.V."/>
            <person name="Clark K.F."/>
            <person name="Kohn A.B."/>
            <person name="Sadowski N."/>
            <person name="Timp W."/>
            <person name="Ptitsyn A."/>
            <person name="Khanna P."/>
            <person name="Romanova D.Y."/>
            <person name="Williams P."/>
            <person name="Greenwood S.J."/>
            <person name="Moroz L.L."/>
            <person name="Walt D.R."/>
            <person name="Bodnar A.G."/>
        </authorList>
    </citation>
    <scope>NUCLEOTIDE SEQUENCE</scope>
    <source>
        <strain evidence="2">GMGI-L3</strain>
    </source>
</reference>
<name>A0A8J5N8W9_HOMAM</name>
<dbReference type="Pfam" id="PF18694">
    <property type="entry name" value="TDP-43_N"/>
    <property type="match status" value="1"/>
</dbReference>
<proteinExistence type="predicted"/>
<feature type="domain" description="TAR DNA-binding protein 43 N-terminal" evidence="1">
    <location>
        <begin position="4"/>
        <end position="76"/>
    </location>
</feature>
<accession>A0A8J5N8W9</accession>
<evidence type="ECO:0000313" key="3">
    <source>
        <dbReference type="Proteomes" id="UP000747542"/>
    </source>
</evidence>
<protein>
    <submittedName>
        <fullName evidence="2">TAR DNA-binding protein 43-like 2</fullName>
    </submittedName>
</protein>
<gene>
    <name evidence="2" type="primary">Tardbp-L2</name>
    <name evidence="2" type="ORF">Hamer_G015212</name>
</gene>
<comment type="caution">
    <text evidence="2">The sequence shown here is derived from an EMBL/GenBank/DDBJ whole genome shotgun (WGS) entry which is preliminary data.</text>
</comment>
<evidence type="ECO:0000313" key="2">
    <source>
        <dbReference type="EMBL" id="KAG7175003.1"/>
    </source>
</evidence>
<dbReference type="Proteomes" id="UP000747542">
    <property type="component" value="Unassembled WGS sequence"/>
</dbReference>
<dbReference type="CDD" id="cd19609">
    <property type="entry name" value="NTD_TDP-43"/>
    <property type="match status" value="1"/>
</dbReference>
<evidence type="ECO:0000259" key="1">
    <source>
        <dbReference type="Pfam" id="PF18694"/>
    </source>
</evidence>
<organism evidence="2 3">
    <name type="scientific">Homarus americanus</name>
    <name type="common">American lobster</name>
    <dbReference type="NCBI Taxonomy" id="6706"/>
    <lineage>
        <taxon>Eukaryota</taxon>
        <taxon>Metazoa</taxon>
        <taxon>Ecdysozoa</taxon>
        <taxon>Arthropoda</taxon>
        <taxon>Crustacea</taxon>
        <taxon>Multicrustacea</taxon>
        <taxon>Malacostraca</taxon>
        <taxon>Eumalacostraca</taxon>
        <taxon>Eucarida</taxon>
        <taxon>Decapoda</taxon>
        <taxon>Pleocyemata</taxon>
        <taxon>Astacidea</taxon>
        <taxon>Nephropoidea</taxon>
        <taxon>Nephropidae</taxon>
        <taxon>Homarus</taxon>
    </lineage>
</organism>
<keyword evidence="3" id="KW-1185">Reference proteome</keyword>
<dbReference type="InterPro" id="IPR041105">
    <property type="entry name" value="TDP-43_N"/>
</dbReference>
<keyword evidence="2" id="KW-0238">DNA-binding</keyword>